<evidence type="ECO:0000256" key="4">
    <source>
        <dbReference type="ARBA" id="ARBA00022692"/>
    </source>
</evidence>
<organism evidence="9 10">
    <name type="scientific">Sediminispirochaeta smaragdinae (strain DSM 11293 / JCM 15392 / SEBR 4228)</name>
    <name type="common">Spirochaeta smaragdinae</name>
    <dbReference type="NCBI Taxonomy" id="573413"/>
    <lineage>
        <taxon>Bacteria</taxon>
        <taxon>Pseudomonadati</taxon>
        <taxon>Spirochaetota</taxon>
        <taxon>Spirochaetia</taxon>
        <taxon>Spirochaetales</taxon>
        <taxon>Spirochaetaceae</taxon>
        <taxon>Sediminispirochaeta</taxon>
    </lineage>
</organism>
<dbReference type="RefSeq" id="WP_013253309.1">
    <property type="nucleotide sequence ID" value="NC_014364.1"/>
</dbReference>
<dbReference type="eggNOG" id="COG3274">
    <property type="taxonomic scope" value="Bacteria"/>
</dbReference>
<evidence type="ECO:0000313" key="10">
    <source>
        <dbReference type="Proteomes" id="UP000002318"/>
    </source>
</evidence>
<evidence type="ECO:0000256" key="6">
    <source>
        <dbReference type="ARBA" id="ARBA00023136"/>
    </source>
</evidence>
<sequence>MFLTKPVNKLAKSPNIRIIYLDILKIFSAFAVIMIHIFAPALNFYTNRLSDLEVAICEIIRYFFSWSVPCFVMITGALLLNQEKELSYKKLFTRYIPRIIYALLVFGIPYAWLEILYDEKIFAIEQIGQVFMNILTGNLWDHMWYLYMLIGLYLILPIIKLFVKMADEKSLSISIVVLFIFNSIVPWFQHRTNIAIGIQFPISSIYIFYLLCGYLFSKKDIRNIILPLILIIIPLIIDILIAFDIIRWLDYSNDFNYSSPLIVCMSIGFFLLVKQYKKQIPIVENLSRLCFCIYLIHPLFINIMYKLLRFNPNYYPVGIIMPILMITVTSLSLVCSYILYKIHFLRKYVL</sequence>
<feature type="transmembrane region" description="Helical" evidence="7">
    <location>
        <begin position="228"/>
        <end position="249"/>
    </location>
</feature>
<keyword evidence="3" id="KW-1003">Cell membrane</keyword>
<dbReference type="GO" id="GO:0005886">
    <property type="term" value="C:plasma membrane"/>
    <property type="evidence" value="ECO:0007669"/>
    <property type="project" value="UniProtKB-SubCell"/>
</dbReference>
<keyword evidence="4 7" id="KW-0812">Transmembrane</keyword>
<evidence type="ECO:0000256" key="7">
    <source>
        <dbReference type="SAM" id="Phobius"/>
    </source>
</evidence>
<comment type="subcellular location">
    <subcellularLocation>
        <location evidence="1">Cell membrane</location>
        <topology evidence="1">Multi-pass membrane protein</topology>
    </subcellularLocation>
</comment>
<proteinExistence type="inferred from homology"/>
<feature type="transmembrane region" description="Helical" evidence="7">
    <location>
        <begin position="317"/>
        <end position="340"/>
    </location>
</feature>
<feature type="transmembrane region" description="Helical" evidence="7">
    <location>
        <begin position="59"/>
        <end position="80"/>
    </location>
</feature>
<evidence type="ECO:0000256" key="5">
    <source>
        <dbReference type="ARBA" id="ARBA00022989"/>
    </source>
</evidence>
<dbReference type="InterPro" id="IPR002656">
    <property type="entry name" value="Acyl_transf_3_dom"/>
</dbReference>
<dbReference type="Pfam" id="PF01757">
    <property type="entry name" value="Acyl_transf_3"/>
    <property type="match status" value="1"/>
</dbReference>
<feature type="transmembrane region" description="Helical" evidence="7">
    <location>
        <begin position="144"/>
        <end position="163"/>
    </location>
</feature>
<feature type="domain" description="Acyltransferase 3" evidence="8">
    <location>
        <begin position="19"/>
        <end position="340"/>
    </location>
</feature>
<keyword evidence="6 7" id="KW-0472">Membrane</keyword>
<feature type="transmembrane region" description="Helical" evidence="7">
    <location>
        <begin position="194"/>
        <end position="216"/>
    </location>
</feature>
<name>E1RBW5_SEDSS</name>
<evidence type="ECO:0000313" key="9">
    <source>
        <dbReference type="EMBL" id="ADK79845.1"/>
    </source>
</evidence>
<gene>
    <name evidence="9" type="ordered locus">Spirs_0710</name>
</gene>
<dbReference type="PANTHER" id="PTHR40074:SF2">
    <property type="entry name" value="O-ACETYLTRANSFERASE WECH"/>
    <property type="match status" value="1"/>
</dbReference>
<feature type="transmembrane region" description="Helical" evidence="7">
    <location>
        <begin position="170"/>
        <end position="188"/>
    </location>
</feature>
<dbReference type="GO" id="GO:0016413">
    <property type="term" value="F:O-acetyltransferase activity"/>
    <property type="evidence" value="ECO:0007669"/>
    <property type="project" value="TreeGrafter"/>
</dbReference>
<reference evidence="9 10" key="1">
    <citation type="journal article" date="2010" name="Stand. Genomic Sci.">
        <title>Complete genome sequence of Spirochaeta smaragdinae type strain (SEBR 4228).</title>
        <authorList>
            <person name="Mavromatis K."/>
            <person name="Yasawong M."/>
            <person name="Chertkov O."/>
            <person name="Lapidus A."/>
            <person name="Lucas S."/>
            <person name="Nolan M."/>
            <person name="Del Rio T.G."/>
            <person name="Tice H."/>
            <person name="Cheng J.F."/>
            <person name="Pitluck S."/>
            <person name="Liolios K."/>
            <person name="Ivanova N."/>
            <person name="Tapia R."/>
            <person name="Han C."/>
            <person name="Bruce D."/>
            <person name="Goodwin L."/>
            <person name="Pati A."/>
            <person name="Chen A."/>
            <person name="Palaniappan K."/>
            <person name="Land M."/>
            <person name="Hauser L."/>
            <person name="Chang Y.J."/>
            <person name="Jeffries C.D."/>
            <person name="Detter J.C."/>
            <person name="Rohde M."/>
            <person name="Brambilla E."/>
            <person name="Spring S."/>
            <person name="Goker M."/>
            <person name="Sikorski J."/>
            <person name="Woyke T."/>
            <person name="Bristow J."/>
            <person name="Eisen J.A."/>
            <person name="Markowitz V."/>
            <person name="Hugenholtz P."/>
            <person name="Klenk H.P."/>
            <person name="Kyrpides N.C."/>
        </authorList>
    </citation>
    <scope>NUCLEOTIDE SEQUENCE [LARGE SCALE GENOMIC DNA]</scope>
    <source>
        <strain evidence="10">DSM 11293 / JCM 15392 / SEBR 4228</strain>
    </source>
</reference>
<feature type="transmembrane region" description="Helical" evidence="7">
    <location>
        <begin position="92"/>
        <end position="112"/>
    </location>
</feature>
<evidence type="ECO:0000259" key="8">
    <source>
        <dbReference type="Pfam" id="PF01757"/>
    </source>
</evidence>
<comment type="similarity">
    <text evidence="2">Belongs to the acyltransferase 3 family.</text>
</comment>
<dbReference type="GO" id="GO:0009246">
    <property type="term" value="P:enterobacterial common antigen biosynthetic process"/>
    <property type="evidence" value="ECO:0007669"/>
    <property type="project" value="TreeGrafter"/>
</dbReference>
<dbReference type="AlphaFoldDB" id="E1RBW5"/>
<evidence type="ECO:0000256" key="1">
    <source>
        <dbReference type="ARBA" id="ARBA00004651"/>
    </source>
</evidence>
<dbReference type="Proteomes" id="UP000002318">
    <property type="component" value="Chromosome"/>
</dbReference>
<keyword evidence="10" id="KW-1185">Reference proteome</keyword>
<dbReference type="PANTHER" id="PTHR40074">
    <property type="entry name" value="O-ACETYLTRANSFERASE WECH"/>
    <property type="match status" value="1"/>
</dbReference>
<feature type="transmembrane region" description="Helical" evidence="7">
    <location>
        <begin position="285"/>
        <end position="305"/>
    </location>
</feature>
<dbReference type="KEGG" id="ssm:Spirs_0710"/>
<dbReference type="OrthoDB" id="9810469at2"/>
<accession>E1RBW5</accession>
<evidence type="ECO:0000256" key="3">
    <source>
        <dbReference type="ARBA" id="ARBA00022475"/>
    </source>
</evidence>
<dbReference type="EMBL" id="CP002116">
    <property type="protein sequence ID" value="ADK79845.1"/>
    <property type="molecule type" value="Genomic_DNA"/>
</dbReference>
<feature type="transmembrane region" description="Helical" evidence="7">
    <location>
        <begin position="255"/>
        <end position="273"/>
    </location>
</feature>
<evidence type="ECO:0000256" key="2">
    <source>
        <dbReference type="ARBA" id="ARBA00007400"/>
    </source>
</evidence>
<dbReference type="HOGENOM" id="CLU_047714_0_0_12"/>
<dbReference type="STRING" id="573413.Spirs_0710"/>
<feature type="transmembrane region" description="Helical" evidence="7">
    <location>
        <begin position="20"/>
        <end position="39"/>
    </location>
</feature>
<keyword evidence="5 7" id="KW-1133">Transmembrane helix</keyword>
<protein>
    <recommendedName>
        <fullName evidence="8">Acyltransferase 3 domain-containing protein</fullName>
    </recommendedName>
</protein>